<name>A0ABV9HAP9_9MICO</name>
<dbReference type="SUPFAM" id="SSF51735">
    <property type="entry name" value="NAD(P)-binding Rossmann-fold domains"/>
    <property type="match status" value="1"/>
</dbReference>
<feature type="domain" description="NmrA-like" evidence="1">
    <location>
        <begin position="5"/>
        <end position="230"/>
    </location>
</feature>
<evidence type="ECO:0000313" key="3">
    <source>
        <dbReference type="Proteomes" id="UP001596011"/>
    </source>
</evidence>
<organism evidence="2 3">
    <name type="scientific">Promicromonospora alba</name>
    <dbReference type="NCBI Taxonomy" id="1616110"/>
    <lineage>
        <taxon>Bacteria</taxon>
        <taxon>Bacillati</taxon>
        <taxon>Actinomycetota</taxon>
        <taxon>Actinomycetes</taxon>
        <taxon>Micrococcales</taxon>
        <taxon>Promicromonosporaceae</taxon>
        <taxon>Promicromonospora</taxon>
    </lineage>
</organism>
<dbReference type="Gene3D" id="3.40.50.720">
    <property type="entry name" value="NAD(P)-binding Rossmann-like Domain"/>
    <property type="match status" value="1"/>
</dbReference>
<sequence>MAYIVHGATGAQGSPVLSALAAAGLSPVAAVRDTSKVDGEAVAVDLSSVDSVAAAYEGAEGVFVHLPVGPAYVQRLQALVIGEAVRRARPQRVVFSTSGYTIGAGGSDLDAPNVMVRELAASGVSYAIVEPRLYLENLLLPPLLSAVHEGVLPYPLRADYATSWSSHLDVAEVVVRLLQTPEVTGIVSVGALPGLVGADLADGFSRYLGAPVSYRAITADEMGEMIIPMFGAAGAAPVVESYRYRAGQPGEEIPADRSAQKLLGLSPRSVEDWLRAMGA</sequence>
<protein>
    <submittedName>
        <fullName evidence="2">SDR family oxidoreductase</fullName>
    </submittedName>
</protein>
<dbReference type="EMBL" id="JBHSFI010000002">
    <property type="protein sequence ID" value="MFC4627446.1"/>
    <property type="molecule type" value="Genomic_DNA"/>
</dbReference>
<comment type="caution">
    <text evidence="2">The sequence shown here is derived from an EMBL/GenBank/DDBJ whole genome shotgun (WGS) entry which is preliminary data.</text>
</comment>
<dbReference type="InterPro" id="IPR051604">
    <property type="entry name" value="Ergot_Alk_Oxidoreductase"/>
</dbReference>
<dbReference type="Proteomes" id="UP001596011">
    <property type="component" value="Unassembled WGS sequence"/>
</dbReference>
<dbReference type="InterPro" id="IPR008030">
    <property type="entry name" value="NmrA-like"/>
</dbReference>
<dbReference type="InterPro" id="IPR036291">
    <property type="entry name" value="NAD(P)-bd_dom_sf"/>
</dbReference>
<evidence type="ECO:0000259" key="1">
    <source>
        <dbReference type="Pfam" id="PF05368"/>
    </source>
</evidence>
<accession>A0ABV9HAP9</accession>
<dbReference type="PANTHER" id="PTHR43162">
    <property type="match status" value="1"/>
</dbReference>
<evidence type="ECO:0000313" key="2">
    <source>
        <dbReference type="EMBL" id="MFC4627446.1"/>
    </source>
</evidence>
<reference evidence="3" key="1">
    <citation type="journal article" date="2019" name="Int. J. Syst. Evol. Microbiol.">
        <title>The Global Catalogue of Microorganisms (GCM) 10K type strain sequencing project: providing services to taxonomists for standard genome sequencing and annotation.</title>
        <authorList>
            <consortium name="The Broad Institute Genomics Platform"/>
            <consortium name="The Broad Institute Genome Sequencing Center for Infectious Disease"/>
            <person name="Wu L."/>
            <person name="Ma J."/>
        </authorList>
    </citation>
    <scope>NUCLEOTIDE SEQUENCE [LARGE SCALE GENOMIC DNA]</scope>
    <source>
        <strain evidence="3">CCUG 42722</strain>
    </source>
</reference>
<gene>
    <name evidence="2" type="ORF">ACFO6V_04315</name>
</gene>
<keyword evidence="3" id="KW-1185">Reference proteome</keyword>
<dbReference type="RefSeq" id="WP_377132597.1">
    <property type="nucleotide sequence ID" value="NZ_JBHSFI010000002.1"/>
</dbReference>
<dbReference type="PANTHER" id="PTHR43162:SF1">
    <property type="entry name" value="PRESTALK A DIFFERENTIATION PROTEIN A"/>
    <property type="match status" value="1"/>
</dbReference>
<dbReference type="Pfam" id="PF05368">
    <property type="entry name" value="NmrA"/>
    <property type="match status" value="1"/>
</dbReference>
<proteinExistence type="predicted"/>